<reference evidence="2 3" key="1">
    <citation type="submission" date="2021-05" db="EMBL/GenBank/DDBJ databases">
        <title>A Polyphasic approach of four new species of the genus Ohtaekwangia: Ohtaekwangia histidinii sp. nov., Ohtaekwangia cretensis sp. nov., Ohtaekwangia indiensis sp. nov., Ohtaekwangia reichenbachii sp. nov. from diverse environment.</title>
        <authorList>
            <person name="Octaviana S."/>
        </authorList>
    </citation>
    <scope>NUCLEOTIDE SEQUENCE [LARGE SCALE GENOMIC DNA]</scope>
    <source>
        <strain evidence="2 3">PWU5</strain>
    </source>
</reference>
<organism evidence="2 3">
    <name type="scientific">Dawidia cretensis</name>
    <dbReference type="NCBI Taxonomy" id="2782350"/>
    <lineage>
        <taxon>Bacteria</taxon>
        <taxon>Pseudomonadati</taxon>
        <taxon>Bacteroidota</taxon>
        <taxon>Cytophagia</taxon>
        <taxon>Cytophagales</taxon>
        <taxon>Chryseotaleaceae</taxon>
        <taxon>Dawidia</taxon>
    </lineage>
</organism>
<keyword evidence="1" id="KW-1133">Transmembrane helix</keyword>
<comment type="caution">
    <text evidence="2">The sequence shown here is derived from an EMBL/GenBank/DDBJ whole genome shotgun (WGS) entry which is preliminary data.</text>
</comment>
<dbReference type="AlphaFoldDB" id="A0AAP2E070"/>
<evidence type="ECO:0000313" key="2">
    <source>
        <dbReference type="EMBL" id="MBT1710350.1"/>
    </source>
</evidence>
<dbReference type="EMBL" id="JAHESE010000021">
    <property type="protein sequence ID" value="MBT1710350.1"/>
    <property type="molecule type" value="Genomic_DNA"/>
</dbReference>
<feature type="transmembrane region" description="Helical" evidence="1">
    <location>
        <begin position="93"/>
        <end position="109"/>
    </location>
</feature>
<dbReference type="RefSeq" id="WP_254085926.1">
    <property type="nucleotide sequence ID" value="NZ_JAHESE010000021.1"/>
</dbReference>
<keyword evidence="3" id="KW-1185">Reference proteome</keyword>
<keyword evidence="1" id="KW-0812">Transmembrane</keyword>
<protein>
    <submittedName>
        <fullName evidence="2">Uncharacterized protein</fullName>
    </submittedName>
</protein>
<proteinExistence type="predicted"/>
<feature type="transmembrane region" description="Helical" evidence="1">
    <location>
        <begin position="133"/>
        <end position="151"/>
    </location>
</feature>
<dbReference type="Proteomes" id="UP001319080">
    <property type="component" value="Unassembled WGS sequence"/>
</dbReference>
<evidence type="ECO:0000313" key="3">
    <source>
        <dbReference type="Proteomes" id="UP001319080"/>
    </source>
</evidence>
<gene>
    <name evidence="2" type="ORF">KK062_19035</name>
</gene>
<sequence length="157" mass="18210">MDSVFLREKLVRLGDERILKLLTLKHVKNPVFPLAVEEARRRNLDVSGLDLSAMVPVDEPRTTDGLEKWNWAALFLAPLWTLVYRLDRKWTILCWLVPVNIFVVFYLGANGNRLAFEKSDIRNAADFMKVQEIWVRYLIVGISIGLLMEVISHFRAL</sequence>
<keyword evidence="1" id="KW-0472">Membrane</keyword>
<name>A0AAP2E070_9BACT</name>
<evidence type="ECO:0000256" key="1">
    <source>
        <dbReference type="SAM" id="Phobius"/>
    </source>
</evidence>
<accession>A0AAP2E070</accession>